<gene>
    <name evidence="11" type="primary">ydcV_1</name>
    <name evidence="10" type="ORF">APZ41_011105</name>
    <name evidence="11" type="ORF">NCTC13291_00254</name>
</gene>
<organism evidence="10 12">
    <name type="scientific">Roseomonas mucosa</name>
    <dbReference type="NCBI Taxonomy" id="207340"/>
    <lineage>
        <taxon>Bacteria</taxon>
        <taxon>Pseudomonadati</taxon>
        <taxon>Pseudomonadota</taxon>
        <taxon>Alphaproteobacteria</taxon>
        <taxon>Acetobacterales</taxon>
        <taxon>Roseomonadaceae</taxon>
        <taxon>Roseomonas</taxon>
    </lineage>
</organism>
<keyword evidence="6 8" id="KW-1133">Transmembrane helix</keyword>
<dbReference type="InterPro" id="IPR035906">
    <property type="entry name" value="MetI-like_sf"/>
</dbReference>
<keyword evidence="5 8" id="KW-0812">Transmembrane</keyword>
<dbReference type="STRING" id="207340.APZ41_011105"/>
<evidence type="ECO:0000313" key="13">
    <source>
        <dbReference type="Proteomes" id="UP000254919"/>
    </source>
</evidence>
<evidence type="ECO:0000256" key="5">
    <source>
        <dbReference type="ARBA" id="ARBA00022692"/>
    </source>
</evidence>
<dbReference type="GO" id="GO:0005886">
    <property type="term" value="C:plasma membrane"/>
    <property type="evidence" value="ECO:0007669"/>
    <property type="project" value="UniProtKB-SubCell"/>
</dbReference>
<evidence type="ECO:0000256" key="4">
    <source>
        <dbReference type="ARBA" id="ARBA00022519"/>
    </source>
</evidence>
<evidence type="ECO:0000313" key="12">
    <source>
        <dbReference type="Proteomes" id="UP000054844"/>
    </source>
</evidence>
<comment type="subcellular location">
    <subcellularLocation>
        <location evidence="1">Cell inner membrane</location>
        <topology evidence="1">Multi-pass membrane protein</topology>
    </subcellularLocation>
    <subcellularLocation>
        <location evidence="8">Cell membrane</location>
        <topology evidence="8">Multi-pass membrane protein</topology>
    </subcellularLocation>
</comment>
<keyword evidence="7 8" id="KW-0472">Membrane</keyword>
<dbReference type="EMBL" id="LLWF02000031">
    <property type="protein sequence ID" value="ONH83126.1"/>
    <property type="molecule type" value="Genomic_DNA"/>
</dbReference>
<evidence type="ECO:0000256" key="6">
    <source>
        <dbReference type="ARBA" id="ARBA00022989"/>
    </source>
</evidence>
<keyword evidence="2 8" id="KW-0813">Transport</keyword>
<dbReference type="EMBL" id="UGVN01000001">
    <property type="protein sequence ID" value="SUE37696.1"/>
    <property type="molecule type" value="Genomic_DNA"/>
</dbReference>
<keyword evidence="12" id="KW-1185">Reference proteome</keyword>
<name>A0A1S8D476_9PROT</name>
<evidence type="ECO:0000256" key="2">
    <source>
        <dbReference type="ARBA" id="ARBA00022448"/>
    </source>
</evidence>
<dbReference type="Proteomes" id="UP000254919">
    <property type="component" value="Unassembled WGS sequence"/>
</dbReference>
<comment type="similarity">
    <text evidence="8">Belongs to the binding-protein-dependent transport system permease family.</text>
</comment>
<evidence type="ECO:0000256" key="1">
    <source>
        <dbReference type="ARBA" id="ARBA00004429"/>
    </source>
</evidence>
<feature type="transmembrane region" description="Helical" evidence="8">
    <location>
        <begin position="55"/>
        <end position="80"/>
    </location>
</feature>
<feature type="domain" description="ABC transmembrane type-1" evidence="9">
    <location>
        <begin position="65"/>
        <end position="253"/>
    </location>
</feature>
<feature type="transmembrane region" description="Helical" evidence="8">
    <location>
        <begin position="233"/>
        <end position="253"/>
    </location>
</feature>
<feature type="transmembrane region" description="Helical" evidence="8">
    <location>
        <begin position="177"/>
        <end position="199"/>
    </location>
</feature>
<feature type="transmembrane region" description="Helical" evidence="8">
    <location>
        <begin position="12"/>
        <end position="34"/>
    </location>
</feature>
<evidence type="ECO:0000259" key="9">
    <source>
        <dbReference type="PROSITE" id="PS50928"/>
    </source>
</evidence>
<feature type="transmembrane region" description="Helical" evidence="8">
    <location>
        <begin position="206"/>
        <end position="227"/>
    </location>
</feature>
<evidence type="ECO:0000256" key="8">
    <source>
        <dbReference type="RuleBase" id="RU363032"/>
    </source>
</evidence>
<dbReference type="InterPro" id="IPR000515">
    <property type="entry name" value="MetI-like"/>
</dbReference>
<dbReference type="GO" id="GO:0055085">
    <property type="term" value="P:transmembrane transport"/>
    <property type="evidence" value="ECO:0007669"/>
    <property type="project" value="InterPro"/>
</dbReference>
<keyword evidence="4" id="KW-0997">Cell inner membrane</keyword>
<proteinExistence type="inferred from homology"/>
<keyword evidence="3" id="KW-1003">Cell membrane</keyword>
<dbReference type="RefSeq" id="WP_026032918.1">
    <property type="nucleotide sequence ID" value="NZ_AP031462.1"/>
</dbReference>
<evidence type="ECO:0000313" key="11">
    <source>
        <dbReference type="EMBL" id="SUE37696.1"/>
    </source>
</evidence>
<feature type="transmembrane region" description="Helical" evidence="8">
    <location>
        <begin position="100"/>
        <end position="124"/>
    </location>
</feature>
<reference evidence="11 13" key="2">
    <citation type="submission" date="2018-06" db="EMBL/GenBank/DDBJ databases">
        <authorList>
            <consortium name="Pathogen Informatics"/>
            <person name="Doyle S."/>
        </authorList>
    </citation>
    <scope>NUCLEOTIDE SEQUENCE [LARGE SCALE GENOMIC DNA]</scope>
    <source>
        <strain evidence="11 13">NCTC13291</strain>
    </source>
</reference>
<evidence type="ECO:0000313" key="10">
    <source>
        <dbReference type="EMBL" id="ONH83126.1"/>
    </source>
</evidence>
<dbReference type="Gene3D" id="1.10.3720.10">
    <property type="entry name" value="MetI-like"/>
    <property type="match status" value="1"/>
</dbReference>
<dbReference type="OrthoDB" id="7268769at2"/>
<dbReference type="PROSITE" id="PS50928">
    <property type="entry name" value="ABC_TM1"/>
    <property type="match status" value="1"/>
</dbReference>
<accession>A0A1S8D476</accession>
<dbReference type="Proteomes" id="UP000054844">
    <property type="component" value="Unassembled WGS sequence"/>
</dbReference>
<dbReference type="CDD" id="cd06261">
    <property type="entry name" value="TM_PBP2"/>
    <property type="match status" value="1"/>
</dbReference>
<reference evidence="10 12" key="1">
    <citation type="submission" date="2016-12" db="EMBL/GenBank/DDBJ databases">
        <title>Draft genome sequence of Roseomonas mucosa strain AU37, isolated from a peripheral intravenous catheter.</title>
        <authorList>
            <person name="Choudhury M.A."/>
            <person name="Sidjabat H.E."/>
            <person name="Wailan A.M."/>
            <person name="Zhang L."/>
            <person name="Marsh N.M."/>
            <person name="Rickard C.M."/>
            <person name="Davies M."/>
            <person name="Mcmillan D.J."/>
        </authorList>
    </citation>
    <scope>NUCLEOTIDE SEQUENCE [LARGE SCALE GENOMIC DNA]</scope>
    <source>
        <strain evidence="10 12">SAVE376</strain>
    </source>
</reference>
<feature type="transmembrane region" description="Helical" evidence="8">
    <location>
        <begin position="136"/>
        <end position="157"/>
    </location>
</feature>
<sequence>MRPVTEAGPLLRFFALCGYLLLLSPAVVVLVVSFSAGNYLTFPPPGFSLRWYEALLANGALMGALGTSLILGLIVAALALVVGGPAAYALTRLDFPGKGVVAGLLAAPLLLPTLVLGLGLMVALQPMRLIATWPGLALGHSLVAIPFAVRIMVQAFAAVPRDVEEAAWTLGATPLRAALRITLPIAAPGAVAAGALAFLVSFDETVISLFLAGPRLTTLPVAMFQYTESRSDPLVAALAMALIVVALAVVLLVERLVGFQRALAKE</sequence>
<evidence type="ECO:0000256" key="3">
    <source>
        <dbReference type="ARBA" id="ARBA00022475"/>
    </source>
</evidence>
<dbReference type="Pfam" id="PF00528">
    <property type="entry name" value="BPD_transp_1"/>
    <property type="match status" value="1"/>
</dbReference>
<evidence type="ECO:0000256" key="7">
    <source>
        <dbReference type="ARBA" id="ARBA00023136"/>
    </source>
</evidence>
<dbReference type="PANTHER" id="PTHR43357">
    <property type="entry name" value="INNER MEMBRANE ABC TRANSPORTER PERMEASE PROTEIN YDCV"/>
    <property type="match status" value="1"/>
</dbReference>
<dbReference type="SUPFAM" id="SSF161098">
    <property type="entry name" value="MetI-like"/>
    <property type="match status" value="1"/>
</dbReference>
<dbReference type="AlphaFoldDB" id="A0A1S8D476"/>
<protein>
    <submittedName>
        <fullName evidence="11">Inner membrane ABC transporter permease protein ydcV</fullName>
    </submittedName>
    <submittedName>
        <fullName evidence="10">Polyamine ABC transporter permease</fullName>
    </submittedName>
</protein>
<dbReference type="GeneID" id="99635277"/>
<dbReference type="PANTHER" id="PTHR43357:SF4">
    <property type="entry name" value="INNER MEMBRANE ABC TRANSPORTER PERMEASE PROTEIN YDCV"/>
    <property type="match status" value="1"/>
</dbReference>